<organism evidence="1 2">
    <name type="scientific">Xylella taiwanensis</name>
    <dbReference type="NCBI Taxonomy" id="1444770"/>
    <lineage>
        <taxon>Bacteria</taxon>
        <taxon>Pseudomonadati</taxon>
        <taxon>Pseudomonadota</taxon>
        <taxon>Gammaproteobacteria</taxon>
        <taxon>Lysobacterales</taxon>
        <taxon>Lysobacteraceae</taxon>
        <taxon>Xylella</taxon>
    </lineage>
</organism>
<reference evidence="1 2" key="1">
    <citation type="journal article" date="2014" name="Genome Announc.">
        <title>Draft Genome Sequence of Xylella fastidiosa Pear Leaf Scorch Strain in Taiwan.</title>
        <authorList>
            <person name="Su C.C."/>
            <person name="Deng W.L."/>
            <person name="Jan F.J."/>
            <person name="Chang C.J."/>
            <person name="Huang H."/>
            <person name="Chen J."/>
        </authorList>
    </citation>
    <scope>NUCLEOTIDE SEQUENCE [LARGE SCALE GENOMIC DNA]</scope>
    <source>
        <strain evidence="1 2">PLS229</strain>
    </source>
</reference>
<dbReference type="AlphaFoldDB" id="Z9JIL5"/>
<gene>
    <name evidence="1" type="ORF">AF72_10365</name>
</gene>
<comment type="caution">
    <text evidence="1">The sequence shown here is derived from an EMBL/GenBank/DDBJ whole genome shotgun (WGS) entry which is preliminary data.</text>
</comment>
<evidence type="ECO:0000313" key="1">
    <source>
        <dbReference type="EMBL" id="EWS77572.1"/>
    </source>
</evidence>
<sequence length="29" mass="3208">MTELLPINPFYSANTSKIDGKVEKVLDAI</sequence>
<dbReference type="Proteomes" id="UP000020406">
    <property type="component" value="Unassembled WGS sequence"/>
</dbReference>
<proteinExistence type="predicted"/>
<name>Z9JIL5_9GAMM</name>
<accession>Z9JIL5</accession>
<protein>
    <submittedName>
        <fullName evidence="1">Uncharacterized protein</fullName>
    </submittedName>
</protein>
<dbReference type="EMBL" id="JDSQ01000018">
    <property type="protein sequence ID" value="EWS77572.1"/>
    <property type="molecule type" value="Genomic_DNA"/>
</dbReference>
<evidence type="ECO:0000313" key="2">
    <source>
        <dbReference type="Proteomes" id="UP000020406"/>
    </source>
</evidence>